<comment type="caution">
    <text evidence="1">The sequence shown here is derived from an EMBL/GenBank/DDBJ whole genome shotgun (WGS) entry which is preliminary data.</text>
</comment>
<dbReference type="EMBL" id="VISQ01000001">
    <property type="protein sequence ID" value="TVZ68063.1"/>
    <property type="molecule type" value="Genomic_DNA"/>
</dbReference>
<gene>
    <name evidence="1" type="ORF">FHU10_0480</name>
</gene>
<dbReference type="AlphaFoldDB" id="A0A542BLG7"/>
<name>A0A542BLG7_SERFO</name>
<accession>A0A542BLG7</accession>
<reference evidence="1" key="2">
    <citation type="submission" date="2019-08" db="EMBL/GenBank/DDBJ databases">
        <title>Investigation of anaerobic lignin degradation for improved lignocellulosic biofuels.</title>
        <authorList>
            <person name="Deangelis K.PhD."/>
        </authorList>
    </citation>
    <scope>NUCLEOTIDE SEQUENCE [LARGE SCALE GENOMIC DNA]</scope>
    <source>
        <strain evidence="1">128R</strain>
    </source>
</reference>
<proteinExistence type="predicted"/>
<reference evidence="1" key="1">
    <citation type="submission" date="2019-06" db="EMBL/GenBank/DDBJ databases">
        <authorList>
            <person name="Deangelis K."/>
            <person name="Huntemann M."/>
            <person name="Clum A."/>
            <person name="Pillay M."/>
            <person name="Palaniappan K."/>
            <person name="Varghese N."/>
            <person name="Mikhailova N."/>
            <person name="Stamatis D."/>
            <person name="Reddy T."/>
            <person name="Daum C."/>
            <person name="Shapiro N."/>
            <person name="Ivanova N."/>
            <person name="Kyrpides N."/>
            <person name="Woyke T."/>
        </authorList>
    </citation>
    <scope>NUCLEOTIDE SEQUENCE [LARGE SCALE GENOMIC DNA]</scope>
    <source>
        <strain evidence="1">128R</strain>
    </source>
</reference>
<organism evidence="1">
    <name type="scientific">Serratia fonticola</name>
    <dbReference type="NCBI Taxonomy" id="47917"/>
    <lineage>
        <taxon>Bacteria</taxon>
        <taxon>Pseudomonadati</taxon>
        <taxon>Pseudomonadota</taxon>
        <taxon>Gammaproteobacteria</taxon>
        <taxon>Enterobacterales</taxon>
        <taxon>Yersiniaceae</taxon>
        <taxon>Serratia</taxon>
    </lineage>
</organism>
<protein>
    <submittedName>
        <fullName evidence="1">Uncharacterized protein</fullName>
    </submittedName>
</protein>
<sequence length="31" mass="3332">MAGQLPEGTQRHPAETIINSGRYGEHLLAIA</sequence>
<evidence type="ECO:0000313" key="1">
    <source>
        <dbReference type="EMBL" id="TVZ68063.1"/>
    </source>
</evidence>